<dbReference type="AlphaFoldDB" id="A0A0K2SP22"/>
<dbReference type="KEGG" id="lpil:LIP_3036"/>
<organism evidence="2 3">
    <name type="scientific">Limnochorda pilosa</name>
    <dbReference type="NCBI Taxonomy" id="1555112"/>
    <lineage>
        <taxon>Bacteria</taxon>
        <taxon>Bacillati</taxon>
        <taxon>Bacillota</taxon>
        <taxon>Limnochordia</taxon>
        <taxon>Limnochordales</taxon>
        <taxon>Limnochordaceae</taxon>
        <taxon>Limnochorda</taxon>
    </lineage>
</organism>
<gene>
    <name evidence="2" type="ORF">LIP_3036</name>
</gene>
<name>A0A0K2SP22_LIMPI</name>
<sequence length="67" mass="6670">MPVPALLATLGASLIVLLAGALVTAVVAVAAPDLLKRVDRRVPTAVVGAMGLAVVLAMLWELLGLGA</sequence>
<proteinExistence type="predicted"/>
<protein>
    <submittedName>
        <fullName evidence="2">Uncharacterized protein</fullName>
    </submittedName>
</protein>
<evidence type="ECO:0000313" key="2">
    <source>
        <dbReference type="EMBL" id="BAS28865.1"/>
    </source>
</evidence>
<evidence type="ECO:0000256" key="1">
    <source>
        <dbReference type="SAM" id="Phobius"/>
    </source>
</evidence>
<feature type="transmembrane region" description="Helical" evidence="1">
    <location>
        <begin position="44"/>
        <end position="63"/>
    </location>
</feature>
<keyword evidence="1" id="KW-0812">Transmembrane</keyword>
<dbReference type="STRING" id="1555112.LIP_3036"/>
<keyword evidence="1" id="KW-0472">Membrane</keyword>
<dbReference type="RefSeq" id="WP_068139829.1">
    <property type="nucleotide sequence ID" value="NZ_AP014924.1"/>
</dbReference>
<dbReference type="EMBL" id="AP014924">
    <property type="protein sequence ID" value="BAS28865.1"/>
    <property type="molecule type" value="Genomic_DNA"/>
</dbReference>
<dbReference type="Proteomes" id="UP000065807">
    <property type="component" value="Chromosome"/>
</dbReference>
<reference evidence="3" key="2">
    <citation type="journal article" date="2016" name="Int. J. Syst. Evol. Microbiol.">
        <title>Complete genome sequence and cell structure of Limnochorda pilosa, a Gram-negative spore-former within the phylum Firmicutes.</title>
        <authorList>
            <person name="Watanabe M."/>
            <person name="Kojima H."/>
            <person name="Fukui M."/>
        </authorList>
    </citation>
    <scope>NUCLEOTIDE SEQUENCE [LARGE SCALE GENOMIC DNA]</scope>
    <source>
        <strain evidence="3">HC45</strain>
    </source>
</reference>
<accession>A0A0K2SP22</accession>
<keyword evidence="1" id="KW-1133">Transmembrane helix</keyword>
<evidence type="ECO:0000313" key="3">
    <source>
        <dbReference type="Proteomes" id="UP000065807"/>
    </source>
</evidence>
<keyword evidence="3" id="KW-1185">Reference proteome</keyword>
<reference evidence="3" key="1">
    <citation type="submission" date="2015-07" db="EMBL/GenBank/DDBJ databases">
        <title>Complete genome sequence and phylogenetic analysis of Limnochorda pilosa.</title>
        <authorList>
            <person name="Watanabe M."/>
            <person name="Kojima H."/>
            <person name="Fukui M."/>
        </authorList>
    </citation>
    <scope>NUCLEOTIDE SEQUENCE [LARGE SCALE GENOMIC DNA]</scope>
    <source>
        <strain evidence="3">HC45</strain>
    </source>
</reference>